<name>Q74AC7_GEOSL</name>
<dbReference type="STRING" id="243231.GSU2463"/>
<dbReference type="eggNOG" id="COG0438">
    <property type="taxonomic scope" value="Bacteria"/>
</dbReference>
<sequence length="341" mass="37516">MKITLITPYYHPPARGNAVTARRIERQLRAAGHAVTVHSLDAAPAEDILRRITADPPDLIHALHAYLGGAGVAREAGRATGIPYLITLTGSDVYEALEDTRRRDTLAVLRDAAAVAAFHKCVRCRVLDHHPSLAETMAVIPQGVELPGEEFDWGNERFDRGEFVFFLPAGLRPVKNAAFALGPLAELHREEPRVRFLLAGPVLDREYGAATLEAIDCHPFARYLGEVGRDAIGALFRRADAVINSSTFEGGMANSVLEALAFGKPVLASYIDGNRSVVKEGTTGFLFRGEREFLDRARDLLRNPALGRRLGEQGRELVRERFSPGREAEAYLELYRRITGA</sequence>
<dbReference type="OrthoDB" id="9772485at2"/>
<protein>
    <submittedName>
        <fullName evidence="2">Glycosyltransferase</fullName>
    </submittedName>
</protein>
<reference evidence="2 3" key="1">
    <citation type="journal article" date="2003" name="Science">
        <title>Genome of Geobacter sulfurreducens: metal reduction in subsurface environments.</title>
        <authorList>
            <person name="Methe B.A."/>
            <person name="Nelson K.E."/>
            <person name="Eisen J.A."/>
            <person name="Paulsen I.T."/>
            <person name="Nelson W."/>
            <person name="Heidelberg J.F."/>
            <person name="Wu D."/>
            <person name="Wu M."/>
            <person name="Ward N."/>
            <person name="Beanan M.J."/>
            <person name="Dodson R.J."/>
            <person name="Madupu R."/>
            <person name="Brinkac L.M."/>
            <person name="Daugherty S.C."/>
            <person name="DeBoy R.T."/>
            <person name="Durkin A.S."/>
            <person name="Gwinn M."/>
            <person name="Kolonay J.F."/>
            <person name="Sullivan S.A."/>
            <person name="Haft D.H."/>
            <person name="Selengut J."/>
            <person name="Davidsen T.M."/>
            <person name="Zafar N."/>
            <person name="White O."/>
            <person name="Tran B."/>
            <person name="Romero C."/>
            <person name="Forberger H.A."/>
            <person name="Weidman J."/>
            <person name="Khouri H."/>
            <person name="Feldblyum T.V."/>
            <person name="Utterback T.R."/>
            <person name="Van Aken S.E."/>
            <person name="Lovley D.R."/>
            <person name="Fraser C.M."/>
        </authorList>
    </citation>
    <scope>NUCLEOTIDE SEQUENCE [LARGE SCALE GENOMIC DNA]</scope>
    <source>
        <strain evidence="3">ATCC 51573 / DSM 12127 / PCA</strain>
    </source>
</reference>
<dbReference type="SUPFAM" id="SSF53756">
    <property type="entry name" value="UDP-Glycosyltransferase/glycogen phosphorylase"/>
    <property type="match status" value="1"/>
</dbReference>
<dbReference type="KEGG" id="gsu:GSU2463"/>
<keyword evidence="3" id="KW-1185">Reference proteome</keyword>
<dbReference type="Gene3D" id="3.40.50.2000">
    <property type="entry name" value="Glycogen Phosphorylase B"/>
    <property type="match status" value="2"/>
</dbReference>
<dbReference type="CAZy" id="GT4">
    <property type="family name" value="Glycosyltransferase Family 4"/>
</dbReference>
<dbReference type="Pfam" id="PF00534">
    <property type="entry name" value="Glycos_transf_1"/>
    <property type="match status" value="1"/>
</dbReference>
<dbReference type="NCBIfam" id="NF038229">
    <property type="entry name" value="Glyco4_Geo_Pelo"/>
    <property type="match status" value="1"/>
</dbReference>
<dbReference type="GO" id="GO:0016757">
    <property type="term" value="F:glycosyltransferase activity"/>
    <property type="evidence" value="ECO:0007669"/>
    <property type="project" value="InterPro"/>
</dbReference>
<feature type="domain" description="Glycosyl transferase family 1" evidence="1">
    <location>
        <begin position="157"/>
        <end position="316"/>
    </location>
</feature>
<dbReference type="InterPro" id="IPR052622">
    <property type="entry name" value="Glycosyltransferase_G1"/>
</dbReference>
<dbReference type="CDD" id="cd03801">
    <property type="entry name" value="GT4_PimA-like"/>
    <property type="match status" value="1"/>
</dbReference>
<dbReference type="Proteomes" id="UP000000577">
    <property type="component" value="Chromosome"/>
</dbReference>
<dbReference type="PANTHER" id="PTHR46660:SF2">
    <property type="entry name" value="GLYCOSYLTRANSFERASE 1 DOMAIN-CONTAINING PROTEIN 1"/>
    <property type="match status" value="1"/>
</dbReference>
<dbReference type="PANTHER" id="PTHR46660">
    <property type="match status" value="1"/>
</dbReference>
<organism evidence="2 3">
    <name type="scientific">Geobacter sulfurreducens (strain ATCC 51573 / DSM 12127 / PCA)</name>
    <dbReference type="NCBI Taxonomy" id="243231"/>
    <lineage>
        <taxon>Bacteria</taxon>
        <taxon>Pseudomonadati</taxon>
        <taxon>Thermodesulfobacteriota</taxon>
        <taxon>Desulfuromonadia</taxon>
        <taxon>Geobacterales</taxon>
        <taxon>Geobacteraceae</taxon>
        <taxon>Geobacter</taxon>
    </lineage>
</organism>
<evidence type="ECO:0000259" key="1">
    <source>
        <dbReference type="Pfam" id="PF00534"/>
    </source>
</evidence>
<gene>
    <name evidence="2" type="ordered locus">GSU2463</name>
</gene>
<proteinExistence type="predicted"/>
<dbReference type="SMR" id="Q74AC7"/>
<dbReference type="HOGENOM" id="CLU_2787970_0_0_7"/>
<dbReference type="PATRIC" id="fig|243231.5.peg.2490"/>
<dbReference type="AlphaFoldDB" id="Q74AC7"/>
<evidence type="ECO:0000313" key="2">
    <source>
        <dbReference type="EMBL" id="AAR35836.2"/>
    </source>
</evidence>
<dbReference type="InterPro" id="IPR001296">
    <property type="entry name" value="Glyco_trans_1"/>
</dbReference>
<dbReference type="EnsemblBacteria" id="AAR35836">
    <property type="protein sequence ID" value="AAR35836"/>
    <property type="gene ID" value="GSU2463"/>
</dbReference>
<dbReference type="EMBL" id="AE017180">
    <property type="protein sequence ID" value="AAR35836.2"/>
    <property type="molecule type" value="Genomic_DNA"/>
</dbReference>
<reference evidence="2 3" key="2">
    <citation type="journal article" date="2012" name="BMC Genomics">
        <title>Comparative genomic analysis of Geobacter sulfurreducens KN400, a strain with enhanced capacity for extracellular electron transfer and electricity production.</title>
        <authorList>
            <person name="Butler J.E."/>
            <person name="Young N.D."/>
            <person name="Aklujkar M."/>
            <person name="Lovley D.R."/>
        </authorList>
    </citation>
    <scope>NUCLEOTIDE SEQUENCE [LARGE SCALE GENOMIC DNA]</scope>
    <source>
        <strain evidence="3">ATCC 51573 / DSM 12127 / PCA</strain>
    </source>
</reference>
<evidence type="ECO:0000313" key="3">
    <source>
        <dbReference type="Proteomes" id="UP000000577"/>
    </source>
</evidence>
<dbReference type="InParanoid" id="Q74AC7"/>
<accession>Q74AC7</accession>